<feature type="compositionally biased region" description="Pro residues" evidence="2">
    <location>
        <begin position="58"/>
        <end position="67"/>
    </location>
</feature>
<dbReference type="InterPro" id="IPR023606">
    <property type="entry name" value="CoA-Trfase_III_dom_1_sf"/>
</dbReference>
<dbReference type="RefSeq" id="WP_111183692.1">
    <property type="nucleotide sequence ID" value="NZ_POUD01000241.1"/>
</dbReference>
<name>A0A2W2DGS0_9ACTN</name>
<dbReference type="PANTHER" id="PTHR48207:SF4">
    <property type="entry name" value="BLL6097 PROTEIN"/>
    <property type="match status" value="1"/>
</dbReference>
<dbReference type="Gene3D" id="3.40.50.10540">
    <property type="entry name" value="Crotonobetainyl-coa:carnitine coa-transferase, domain 1"/>
    <property type="match status" value="1"/>
</dbReference>
<sequence length="204" mass="21515">MTTDVPGTTPGPLAGLRVLYLTTERAWLSGRMLADLGGVVTLVEPPGGHPSRLDRRPGAPPGRPNPAWPAFNRGKRSVTLDLARPGGRELFLRLAAGVDVVVESYDPGTLQERGLGHDALAAVNPRIVLTSVTPFGRSGPYARHASADLVVAAMGGAVWLNGDPDRAPVRISADQYFLHAAAEAVVHTLVARHVGPPARQPADR</sequence>
<gene>
    <name evidence="3" type="ORF">C1J01_37315</name>
</gene>
<dbReference type="InterPro" id="IPR003673">
    <property type="entry name" value="CoA-Trfase_fam_III"/>
</dbReference>
<keyword evidence="1" id="KW-0808">Transferase</keyword>
<evidence type="ECO:0000256" key="1">
    <source>
        <dbReference type="ARBA" id="ARBA00022679"/>
    </source>
</evidence>
<keyword evidence="4" id="KW-1185">Reference proteome</keyword>
<dbReference type="EMBL" id="POUD01000241">
    <property type="protein sequence ID" value="PZG09651.1"/>
    <property type="molecule type" value="Genomic_DNA"/>
</dbReference>
<protein>
    <recommendedName>
        <fullName evidence="5">CoA transferase</fullName>
    </recommendedName>
</protein>
<dbReference type="PANTHER" id="PTHR48207">
    <property type="entry name" value="SUCCINATE--HYDROXYMETHYLGLUTARATE COA-TRANSFERASE"/>
    <property type="match status" value="1"/>
</dbReference>
<dbReference type="Proteomes" id="UP000249304">
    <property type="component" value="Unassembled WGS sequence"/>
</dbReference>
<comment type="caution">
    <text evidence="3">The sequence shown here is derived from an EMBL/GenBank/DDBJ whole genome shotgun (WGS) entry which is preliminary data.</text>
</comment>
<proteinExistence type="predicted"/>
<evidence type="ECO:0000256" key="2">
    <source>
        <dbReference type="SAM" id="MobiDB-lite"/>
    </source>
</evidence>
<dbReference type="AlphaFoldDB" id="A0A2W2DGS0"/>
<reference evidence="3 4" key="1">
    <citation type="submission" date="2018-01" db="EMBL/GenBank/DDBJ databases">
        <title>Draft genome sequence of Nonomuraea sp. KC333.</title>
        <authorList>
            <person name="Sahin N."/>
            <person name="Saygin H."/>
            <person name="Ay H."/>
        </authorList>
    </citation>
    <scope>NUCLEOTIDE SEQUENCE [LARGE SCALE GENOMIC DNA]</scope>
    <source>
        <strain evidence="3 4">KC333</strain>
    </source>
</reference>
<dbReference type="OrthoDB" id="9797653at2"/>
<feature type="region of interest" description="Disordered" evidence="2">
    <location>
        <begin position="46"/>
        <end position="71"/>
    </location>
</feature>
<evidence type="ECO:0000313" key="4">
    <source>
        <dbReference type="Proteomes" id="UP000249304"/>
    </source>
</evidence>
<evidence type="ECO:0008006" key="5">
    <source>
        <dbReference type="Google" id="ProtNLM"/>
    </source>
</evidence>
<dbReference type="InterPro" id="IPR050483">
    <property type="entry name" value="CoA-transferase_III_domain"/>
</dbReference>
<accession>A0A2W2DGS0</accession>
<dbReference type="GO" id="GO:0008410">
    <property type="term" value="F:CoA-transferase activity"/>
    <property type="evidence" value="ECO:0007669"/>
    <property type="project" value="TreeGrafter"/>
</dbReference>
<evidence type="ECO:0000313" key="3">
    <source>
        <dbReference type="EMBL" id="PZG09651.1"/>
    </source>
</evidence>
<dbReference type="Pfam" id="PF02515">
    <property type="entry name" value="CoA_transf_3"/>
    <property type="match status" value="1"/>
</dbReference>
<organism evidence="3 4">
    <name type="scientific">Nonomuraea aridisoli</name>
    <dbReference type="NCBI Taxonomy" id="2070368"/>
    <lineage>
        <taxon>Bacteria</taxon>
        <taxon>Bacillati</taxon>
        <taxon>Actinomycetota</taxon>
        <taxon>Actinomycetes</taxon>
        <taxon>Streptosporangiales</taxon>
        <taxon>Streptosporangiaceae</taxon>
        <taxon>Nonomuraea</taxon>
    </lineage>
</organism>
<dbReference type="SUPFAM" id="SSF89796">
    <property type="entry name" value="CoA-transferase family III (CaiB/BaiF)"/>
    <property type="match status" value="1"/>
</dbReference>